<dbReference type="PANTHER" id="PTHR45663">
    <property type="entry name" value="GEO12009P1"/>
    <property type="match status" value="1"/>
</dbReference>
<keyword evidence="2" id="KW-0813">Transport</keyword>
<dbReference type="GO" id="GO:0045454">
    <property type="term" value="P:cell redox homeostasis"/>
    <property type="evidence" value="ECO:0007669"/>
    <property type="project" value="TreeGrafter"/>
</dbReference>
<comment type="caution">
    <text evidence="8">The sequence shown here is derived from an EMBL/GenBank/DDBJ whole genome shotgun (WGS) entry which is preliminary data.</text>
</comment>
<dbReference type="PRINTS" id="PR00421">
    <property type="entry name" value="THIOREDOXIN"/>
</dbReference>
<keyword evidence="5" id="KW-0676">Redox-active center</keyword>
<evidence type="ECO:0000256" key="3">
    <source>
        <dbReference type="ARBA" id="ARBA00022982"/>
    </source>
</evidence>
<dbReference type="eggNOG" id="COG3118">
    <property type="taxonomic scope" value="Bacteria"/>
</dbReference>
<dbReference type="InterPro" id="IPR017937">
    <property type="entry name" value="Thioredoxin_CS"/>
</dbReference>
<evidence type="ECO:0000259" key="7">
    <source>
        <dbReference type="PROSITE" id="PS51352"/>
    </source>
</evidence>
<name>E6K3J4_9BACT</name>
<evidence type="ECO:0000256" key="4">
    <source>
        <dbReference type="ARBA" id="ARBA00023157"/>
    </source>
</evidence>
<dbReference type="AlphaFoldDB" id="E6K3J4"/>
<proteinExistence type="inferred from homology"/>
<evidence type="ECO:0000256" key="6">
    <source>
        <dbReference type="NCBIfam" id="TIGR01068"/>
    </source>
</evidence>
<dbReference type="GO" id="GO:0005829">
    <property type="term" value="C:cytosol"/>
    <property type="evidence" value="ECO:0007669"/>
    <property type="project" value="TreeGrafter"/>
</dbReference>
<accession>E6K3J4</accession>
<dbReference type="STRING" id="873513.HMPREF6485_0147"/>
<dbReference type="HOGENOM" id="CLU_090389_2_2_10"/>
<comment type="similarity">
    <text evidence="1">Belongs to the thioredoxin family.</text>
</comment>
<dbReference type="NCBIfam" id="TIGR01068">
    <property type="entry name" value="thioredoxin"/>
    <property type="match status" value="1"/>
</dbReference>
<dbReference type="InterPro" id="IPR005746">
    <property type="entry name" value="Thioredoxin"/>
</dbReference>
<evidence type="ECO:0000256" key="2">
    <source>
        <dbReference type="ARBA" id="ARBA00022448"/>
    </source>
</evidence>
<evidence type="ECO:0000256" key="1">
    <source>
        <dbReference type="ARBA" id="ARBA00008987"/>
    </source>
</evidence>
<evidence type="ECO:0000313" key="9">
    <source>
        <dbReference type="Proteomes" id="UP000003112"/>
    </source>
</evidence>
<dbReference type="PROSITE" id="PS51352">
    <property type="entry name" value="THIOREDOXIN_2"/>
    <property type="match status" value="1"/>
</dbReference>
<dbReference type="EMBL" id="AEPD01000006">
    <property type="protein sequence ID" value="EFU31762.1"/>
    <property type="molecule type" value="Genomic_DNA"/>
</dbReference>
<dbReference type="FunFam" id="3.40.30.10:FF:000229">
    <property type="entry name" value="Thioredoxin (TRX)"/>
    <property type="match status" value="1"/>
</dbReference>
<dbReference type="GO" id="GO:0015035">
    <property type="term" value="F:protein-disulfide reductase activity"/>
    <property type="evidence" value="ECO:0007669"/>
    <property type="project" value="UniProtKB-UniRule"/>
</dbReference>
<sequence length="120" mass="13509">MKTMQLTKSDFLKRVADYENNPTTWKFLGNRPTVIDFYANWCGPCKMMAPIMDELAEEYSGKVDFYKVDTEAEQELAAVFGIRSIPTFLFIPLNEAPQLASGAMGKAQFKQAIESVLLKG</sequence>
<dbReference type="InterPro" id="IPR036249">
    <property type="entry name" value="Thioredoxin-like_sf"/>
</dbReference>
<reference evidence="8 9" key="1">
    <citation type="submission" date="2010-10" db="EMBL/GenBank/DDBJ databases">
        <authorList>
            <person name="Muzny D."/>
            <person name="Qin X."/>
            <person name="Deng J."/>
            <person name="Jiang H."/>
            <person name="Liu Y."/>
            <person name="Qu J."/>
            <person name="Song X.-Z."/>
            <person name="Zhang L."/>
            <person name="Thornton R."/>
            <person name="Coyle M."/>
            <person name="Francisco L."/>
            <person name="Jackson L."/>
            <person name="Javaid M."/>
            <person name="Korchina V."/>
            <person name="Kovar C."/>
            <person name="Mata R."/>
            <person name="Mathew T."/>
            <person name="Ngo R."/>
            <person name="Nguyen L."/>
            <person name="Nguyen N."/>
            <person name="Okwuonu G."/>
            <person name="Ongeri F."/>
            <person name="Pham C."/>
            <person name="Simmons D."/>
            <person name="Wilczek-Boney K."/>
            <person name="Hale W."/>
            <person name="Jakkamsetti A."/>
            <person name="Pham P."/>
            <person name="Ruth R."/>
            <person name="San Lucas F."/>
            <person name="Warren J."/>
            <person name="Zhang J."/>
            <person name="Zhao Z."/>
            <person name="Zhou C."/>
            <person name="Zhu D."/>
            <person name="Lee S."/>
            <person name="Bess C."/>
            <person name="Blankenburg K."/>
            <person name="Forbes L."/>
            <person name="Fu Q."/>
            <person name="Gubbala S."/>
            <person name="Hirani K."/>
            <person name="Jayaseelan J.C."/>
            <person name="Lara F."/>
            <person name="Munidasa M."/>
            <person name="Palculict T."/>
            <person name="Patil S."/>
            <person name="Pu L.-L."/>
            <person name="Saada N."/>
            <person name="Tang L."/>
            <person name="Weissenberger G."/>
            <person name="Zhu Y."/>
            <person name="Hemphill L."/>
            <person name="Shang Y."/>
            <person name="Youmans B."/>
            <person name="Ayvaz T."/>
            <person name="Ross M."/>
            <person name="Santibanez J."/>
            <person name="Aqrawi P."/>
            <person name="Gross S."/>
            <person name="Joshi V."/>
            <person name="Fowler G."/>
            <person name="Nazareth L."/>
            <person name="Reid J."/>
            <person name="Worley K."/>
            <person name="Petrosino J."/>
            <person name="Highlander S."/>
            <person name="Gibbs R."/>
        </authorList>
    </citation>
    <scope>NUCLEOTIDE SEQUENCE [LARGE SCALE GENOMIC DNA]</scope>
    <source>
        <strain evidence="8 9">ATCC 33574</strain>
    </source>
</reference>
<dbReference type="SUPFAM" id="SSF52833">
    <property type="entry name" value="Thioredoxin-like"/>
    <property type="match status" value="1"/>
</dbReference>
<protein>
    <recommendedName>
        <fullName evidence="6">Thioredoxin</fullName>
    </recommendedName>
</protein>
<dbReference type="PANTHER" id="PTHR45663:SF11">
    <property type="entry name" value="GEO12009P1"/>
    <property type="match status" value="1"/>
</dbReference>
<dbReference type="Proteomes" id="UP000003112">
    <property type="component" value="Unassembled WGS sequence"/>
</dbReference>
<gene>
    <name evidence="8" type="primary">trxA</name>
    <name evidence="8" type="ORF">HMPREF6485_0147</name>
</gene>
<dbReference type="Gene3D" id="3.40.30.10">
    <property type="entry name" value="Glutaredoxin"/>
    <property type="match status" value="1"/>
</dbReference>
<dbReference type="RefSeq" id="WP_004342406.1">
    <property type="nucleotide sequence ID" value="NZ_GL586311.1"/>
</dbReference>
<keyword evidence="3" id="KW-0249">Electron transport</keyword>
<dbReference type="InterPro" id="IPR013766">
    <property type="entry name" value="Thioredoxin_domain"/>
</dbReference>
<dbReference type="PROSITE" id="PS00194">
    <property type="entry name" value="THIOREDOXIN_1"/>
    <property type="match status" value="1"/>
</dbReference>
<evidence type="ECO:0000256" key="5">
    <source>
        <dbReference type="ARBA" id="ARBA00023284"/>
    </source>
</evidence>
<dbReference type="CDD" id="cd02947">
    <property type="entry name" value="TRX_family"/>
    <property type="match status" value="1"/>
</dbReference>
<dbReference type="Pfam" id="PF00085">
    <property type="entry name" value="Thioredoxin"/>
    <property type="match status" value="1"/>
</dbReference>
<keyword evidence="9" id="KW-1185">Reference proteome</keyword>
<dbReference type="GeneID" id="93535143"/>
<evidence type="ECO:0000313" key="8">
    <source>
        <dbReference type="EMBL" id="EFU31762.1"/>
    </source>
</evidence>
<keyword evidence="8" id="KW-0560">Oxidoreductase</keyword>
<feature type="domain" description="Thioredoxin" evidence="7">
    <location>
        <begin position="1"/>
        <end position="118"/>
    </location>
</feature>
<organism evidence="8 9">
    <name type="scientific">Segatella buccae ATCC 33574</name>
    <dbReference type="NCBI Taxonomy" id="873513"/>
    <lineage>
        <taxon>Bacteria</taxon>
        <taxon>Pseudomonadati</taxon>
        <taxon>Bacteroidota</taxon>
        <taxon>Bacteroidia</taxon>
        <taxon>Bacteroidales</taxon>
        <taxon>Prevotellaceae</taxon>
        <taxon>Segatella</taxon>
    </lineage>
</organism>
<keyword evidence="4" id="KW-1015">Disulfide bond</keyword>